<sequence length="314" mass="33148">MRVLTRSDLAKIELGPAEVIAVVEEAYRALAAGLSANPSKLTLQPPDGHSVSYAMLGRDGTRGVVAFKTSYRFHTRRECYYTSLALYDDASGLPLALMDCGGIGAMRTPAASALLARECAAPGSRTALVIGTGVQGRQALPYLTATMPELERLMVFGTHADGLRAVRDSVPGREVEEVADLRSAVEQADVVLGVAGPSTTAAVRADWLRPDALCVLVGYGLAPCTLHRADRVLATSAAQMAVTGTDLADEHGVLRPVDAELPDVLAGRAEARSGGGQRIFAYNSGLVVTDIALGHHFARAAEERGMGQVIDLWR</sequence>
<organism evidence="1 2">
    <name type="scientific">Streptosporangium canum</name>
    <dbReference type="NCBI Taxonomy" id="324952"/>
    <lineage>
        <taxon>Bacteria</taxon>
        <taxon>Bacillati</taxon>
        <taxon>Actinomycetota</taxon>
        <taxon>Actinomycetes</taxon>
        <taxon>Streptosporangiales</taxon>
        <taxon>Streptosporangiaceae</taxon>
        <taxon>Streptosporangium</taxon>
    </lineage>
</organism>
<dbReference type="Pfam" id="PF02423">
    <property type="entry name" value="OCD_Mu_crystall"/>
    <property type="match status" value="1"/>
</dbReference>
<dbReference type="InterPro" id="IPR023401">
    <property type="entry name" value="ODC_N"/>
</dbReference>
<dbReference type="InterPro" id="IPR036291">
    <property type="entry name" value="NAD(P)-bd_dom_sf"/>
</dbReference>
<accession>A0A1I3JII5</accession>
<proteinExistence type="predicted"/>
<dbReference type="PANTHER" id="PTHR13812">
    <property type="entry name" value="KETIMINE REDUCTASE MU-CRYSTALLIN"/>
    <property type="match status" value="1"/>
</dbReference>
<evidence type="ECO:0000313" key="1">
    <source>
        <dbReference type="EMBL" id="SFI60083.1"/>
    </source>
</evidence>
<evidence type="ECO:0000313" key="2">
    <source>
        <dbReference type="Proteomes" id="UP000199111"/>
    </source>
</evidence>
<dbReference type="EMBL" id="FOQY01000004">
    <property type="protein sequence ID" value="SFI60083.1"/>
    <property type="molecule type" value="Genomic_DNA"/>
</dbReference>
<reference evidence="2" key="1">
    <citation type="submission" date="2016-10" db="EMBL/GenBank/DDBJ databases">
        <authorList>
            <person name="Varghese N."/>
            <person name="Submissions S."/>
        </authorList>
    </citation>
    <scope>NUCLEOTIDE SEQUENCE [LARGE SCALE GENOMIC DNA]</scope>
    <source>
        <strain evidence="2">CGMCC 4.2126</strain>
    </source>
</reference>
<dbReference type="GeneID" id="96297222"/>
<dbReference type="PIRSF" id="PIRSF001439">
    <property type="entry name" value="CryM"/>
    <property type="match status" value="1"/>
</dbReference>
<dbReference type="Gene3D" id="3.30.1780.10">
    <property type="entry name" value="ornithine cyclodeaminase, domain 1"/>
    <property type="match status" value="1"/>
</dbReference>
<gene>
    <name evidence="1" type="ORF">SAMN05216275_10434</name>
</gene>
<dbReference type="AlphaFoldDB" id="A0A1I3JII5"/>
<dbReference type="InterPro" id="IPR003462">
    <property type="entry name" value="ODC_Mu_crystall"/>
</dbReference>
<dbReference type="Proteomes" id="UP000199111">
    <property type="component" value="Unassembled WGS sequence"/>
</dbReference>
<dbReference type="GO" id="GO:0005737">
    <property type="term" value="C:cytoplasm"/>
    <property type="evidence" value="ECO:0007669"/>
    <property type="project" value="TreeGrafter"/>
</dbReference>
<dbReference type="RefSeq" id="WP_093886192.1">
    <property type="nucleotide sequence ID" value="NZ_FOQY01000004.1"/>
</dbReference>
<dbReference type="PANTHER" id="PTHR13812:SF19">
    <property type="entry name" value="KETIMINE REDUCTASE MU-CRYSTALLIN"/>
    <property type="match status" value="1"/>
</dbReference>
<keyword evidence="2" id="KW-1185">Reference proteome</keyword>
<dbReference type="SUPFAM" id="SSF51735">
    <property type="entry name" value="NAD(P)-binding Rossmann-fold domains"/>
    <property type="match status" value="1"/>
</dbReference>
<name>A0A1I3JII5_9ACTN</name>
<protein>
    <submittedName>
        <fullName evidence="1">Ornithine cyclodeaminase</fullName>
    </submittedName>
</protein>
<dbReference type="Gene3D" id="3.40.50.720">
    <property type="entry name" value="NAD(P)-binding Rossmann-like Domain"/>
    <property type="match status" value="1"/>
</dbReference>